<dbReference type="InterPro" id="IPR036259">
    <property type="entry name" value="MFS_trans_sf"/>
</dbReference>
<dbReference type="PANTHER" id="PTHR23505">
    <property type="entry name" value="SPINSTER"/>
    <property type="match status" value="1"/>
</dbReference>
<keyword evidence="2" id="KW-0813">Transport</keyword>
<evidence type="ECO:0000256" key="1">
    <source>
        <dbReference type="ARBA" id="ARBA00004141"/>
    </source>
</evidence>
<evidence type="ECO:0000313" key="11">
    <source>
        <dbReference type="Proteomes" id="UP001634394"/>
    </source>
</evidence>
<organism evidence="10 11">
    <name type="scientific">Sinanodonta woodiana</name>
    <name type="common">Chinese pond mussel</name>
    <name type="synonym">Anodonta woodiana</name>
    <dbReference type="NCBI Taxonomy" id="1069815"/>
    <lineage>
        <taxon>Eukaryota</taxon>
        <taxon>Metazoa</taxon>
        <taxon>Spiralia</taxon>
        <taxon>Lophotrochozoa</taxon>
        <taxon>Mollusca</taxon>
        <taxon>Bivalvia</taxon>
        <taxon>Autobranchia</taxon>
        <taxon>Heteroconchia</taxon>
        <taxon>Palaeoheterodonta</taxon>
        <taxon>Unionida</taxon>
        <taxon>Unionoidea</taxon>
        <taxon>Unionidae</taxon>
        <taxon>Unioninae</taxon>
        <taxon>Sinanodonta</taxon>
    </lineage>
</organism>
<comment type="subcellular location">
    <subcellularLocation>
        <location evidence="1">Membrane</location>
        <topology evidence="1">Multi-pass membrane protein</topology>
    </subcellularLocation>
</comment>
<dbReference type="Proteomes" id="UP001634394">
    <property type="component" value="Unassembled WGS sequence"/>
</dbReference>
<gene>
    <name evidence="10" type="ORF">ACJMK2_040053</name>
</gene>
<evidence type="ECO:0000259" key="9">
    <source>
        <dbReference type="PROSITE" id="PS50850"/>
    </source>
</evidence>
<keyword evidence="4 8" id="KW-1133">Transmembrane helix</keyword>
<feature type="transmembrane region" description="Helical" evidence="8">
    <location>
        <begin position="479"/>
        <end position="503"/>
    </location>
</feature>
<feature type="transmembrane region" description="Helical" evidence="8">
    <location>
        <begin position="379"/>
        <end position="399"/>
    </location>
</feature>
<sequence>MKRHLQKVHVKDKMKDSKERTPLLKKEDMEPFWRKVSCYSIYALVVFLVTYLLNQLDRYMLAITSKSMAQEIHFGDQACMTNSSFTDDELKGANCNATVIASCRNITNKAGNFVCEWNYNGQGLEYQIVAGPVFILIYTFAGIFIGFLADRYNRKILLASCLIFWSAMTLLTGFVKEYWQLVILRFGLGFGEAGCTPFVASMIGDIFPAELRGTTLGIYNWGIYMGYSMSYAIGNFITVANINGQGWRWTFIISGIPGIVLGLLIFFTIKEPERKTADGSTDNKIYANLQQIDKAKRRWDTLKAFIQPSLLLACLAGSVRNAAGYVFAYNTQLYFNDIGQTKEDIGKFMSWIPIVGGSLGVLFGGFISDRVVKSRGVYARVAVIIASLVLAAPFAAGTLYFNPPYAYICQIPSYLFGEMWISITLALVIELVPSHIRTSTIAAYLFIISNIGGNMPLLVPPINDAFIKAGYAKAEALRAALYILYPGLYILGALMFVPSMFVLKRDQARAKKNDYYQMNESTESVKM</sequence>
<reference evidence="10 11" key="1">
    <citation type="submission" date="2024-11" db="EMBL/GenBank/DDBJ databases">
        <title>Chromosome-level genome assembly of the freshwater bivalve Anodonta woodiana.</title>
        <authorList>
            <person name="Chen X."/>
        </authorList>
    </citation>
    <scope>NUCLEOTIDE SEQUENCE [LARGE SCALE GENOMIC DNA]</scope>
    <source>
        <strain evidence="10">MN2024</strain>
        <tissue evidence="10">Gills</tissue>
    </source>
</reference>
<dbReference type="PANTHER" id="PTHR23505:SF79">
    <property type="entry name" value="PROTEIN SPINSTER"/>
    <property type="match status" value="1"/>
</dbReference>
<feature type="transmembrane region" description="Helical" evidence="8">
    <location>
        <begin position="304"/>
        <end position="328"/>
    </location>
</feature>
<accession>A0ABD3WH93</accession>
<name>A0ABD3WH93_SINWO</name>
<feature type="transmembrane region" description="Helical" evidence="8">
    <location>
        <begin position="36"/>
        <end position="53"/>
    </location>
</feature>
<comment type="caution">
    <text evidence="10">The sequence shown here is derived from an EMBL/GenBank/DDBJ whole genome shotgun (WGS) entry which is preliminary data.</text>
</comment>
<dbReference type="InterPro" id="IPR011701">
    <property type="entry name" value="MFS"/>
</dbReference>
<evidence type="ECO:0000256" key="4">
    <source>
        <dbReference type="ARBA" id="ARBA00022989"/>
    </source>
</evidence>
<dbReference type="Pfam" id="PF07690">
    <property type="entry name" value="MFS_1"/>
    <property type="match status" value="1"/>
</dbReference>
<proteinExistence type="inferred from homology"/>
<feature type="transmembrane region" description="Helical" evidence="8">
    <location>
        <begin position="348"/>
        <end position="367"/>
    </location>
</feature>
<feature type="region of interest" description="Disordered" evidence="7">
    <location>
        <begin position="1"/>
        <end position="21"/>
    </location>
</feature>
<dbReference type="PROSITE" id="PS50850">
    <property type="entry name" value="MFS"/>
    <property type="match status" value="1"/>
</dbReference>
<dbReference type="Gene3D" id="1.20.1250.20">
    <property type="entry name" value="MFS general substrate transporter like domains"/>
    <property type="match status" value="1"/>
</dbReference>
<evidence type="ECO:0000256" key="6">
    <source>
        <dbReference type="ARBA" id="ARBA00024338"/>
    </source>
</evidence>
<dbReference type="CDD" id="cd17328">
    <property type="entry name" value="MFS_spinster_like"/>
    <property type="match status" value="1"/>
</dbReference>
<protein>
    <recommendedName>
        <fullName evidence="9">Major facilitator superfamily (MFS) profile domain-containing protein</fullName>
    </recommendedName>
</protein>
<dbReference type="InterPro" id="IPR020846">
    <property type="entry name" value="MFS_dom"/>
</dbReference>
<dbReference type="AlphaFoldDB" id="A0ABD3WH93"/>
<evidence type="ECO:0000313" key="10">
    <source>
        <dbReference type="EMBL" id="KAL3872098.1"/>
    </source>
</evidence>
<dbReference type="InterPro" id="IPR044770">
    <property type="entry name" value="MFS_spinster-like"/>
</dbReference>
<comment type="similarity">
    <text evidence="6">Belongs to the major facilitator superfamily. Spinster (TC 2.A.1.49) family.</text>
</comment>
<feature type="transmembrane region" description="Helical" evidence="8">
    <location>
        <begin position="441"/>
        <end position="459"/>
    </location>
</feature>
<evidence type="ECO:0000256" key="3">
    <source>
        <dbReference type="ARBA" id="ARBA00022692"/>
    </source>
</evidence>
<feature type="transmembrane region" description="Helical" evidence="8">
    <location>
        <begin position="405"/>
        <end position="429"/>
    </location>
</feature>
<keyword evidence="3 8" id="KW-0812">Transmembrane</keyword>
<feature type="compositionally biased region" description="Basic and acidic residues" evidence="7">
    <location>
        <begin position="9"/>
        <end position="21"/>
    </location>
</feature>
<evidence type="ECO:0000256" key="5">
    <source>
        <dbReference type="ARBA" id="ARBA00023136"/>
    </source>
</evidence>
<feature type="transmembrane region" description="Helical" evidence="8">
    <location>
        <begin position="181"/>
        <end position="204"/>
    </location>
</feature>
<evidence type="ECO:0000256" key="8">
    <source>
        <dbReference type="SAM" id="Phobius"/>
    </source>
</evidence>
<feature type="transmembrane region" description="Helical" evidence="8">
    <location>
        <begin position="249"/>
        <end position="269"/>
    </location>
</feature>
<keyword evidence="5 8" id="KW-0472">Membrane</keyword>
<feature type="domain" description="Major facilitator superfamily (MFS) profile" evidence="9">
    <location>
        <begin position="43"/>
        <end position="504"/>
    </location>
</feature>
<evidence type="ECO:0000256" key="7">
    <source>
        <dbReference type="SAM" id="MobiDB-lite"/>
    </source>
</evidence>
<dbReference type="SUPFAM" id="SSF103473">
    <property type="entry name" value="MFS general substrate transporter"/>
    <property type="match status" value="1"/>
</dbReference>
<dbReference type="GO" id="GO:0016020">
    <property type="term" value="C:membrane"/>
    <property type="evidence" value="ECO:0007669"/>
    <property type="project" value="UniProtKB-SubCell"/>
</dbReference>
<feature type="transmembrane region" description="Helical" evidence="8">
    <location>
        <begin position="216"/>
        <end position="237"/>
    </location>
</feature>
<dbReference type="EMBL" id="JBJQND010000007">
    <property type="protein sequence ID" value="KAL3872098.1"/>
    <property type="molecule type" value="Genomic_DNA"/>
</dbReference>
<evidence type="ECO:0000256" key="2">
    <source>
        <dbReference type="ARBA" id="ARBA00022448"/>
    </source>
</evidence>
<feature type="transmembrane region" description="Helical" evidence="8">
    <location>
        <begin position="126"/>
        <end position="149"/>
    </location>
</feature>
<keyword evidence="11" id="KW-1185">Reference proteome</keyword>
<feature type="transmembrane region" description="Helical" evidence="8">
    <location>
        <begin position="156"/>
        <end position="175"/>
    </location>
</feature>